<feature type="transmembrane region" description="Helical" evidence="8">
    <location>
        <begin position="368"/>
        <end position="388"/>
    </location>
</feature>
<dbReference type="Pfam" id="PF00860">
    <property type="entry name" value="Xan_ur_permease"/>
    <property type="match status" value="1"/>
</dbReference>
<comment type="caution">
    <text evidence="9">The sequence shown here is derived from an EMBL/GenBank/DDBJ whole genome shotgun (WGS) entry which is preliminary data.</text>
</comment>
<name>A0A3M2M3H6_9ACTN</name>
<reference evidence="9 10" key="1">
    <citation type="submission" date="2018-10" db="EMBL/GenBank/DDBJ databases">
        <title>Isolation from soil.</title>
        <authorList>
            <person name="Hu J."/>
        </authorList>
    </citation>
    <scope>NUCLEOTIDE SEQUENCE [LARGE SCALE GENOMIC DNA]</scope>
    <source>
        <strain evidence="9 10">NEAU-Ht49</strain>
    </source>
</reference>
<dbReference type="NCBIfam" id="TIGR00801">
    <property type="entry name" value="ncs2"/>
    <property type="match status" value="1"/>
</dbReference>
<dbReference type="OrthoDB" id="9805749at2"/>
<sequence>MSFTYRSKGKAGMSEEGTRKHPVDEVLPLPKLALYGFQHVLAFYAGAVVVPILVASGIGLSPQQLVYLINADLFTCGIATIIQAWGFWKIGVRLPIVQGVTFTAVAPMIAIGQGAATPTAALLAIYGATITSGVVMFLAAPVLGRVLRLFPPVVTGTVLTIMGLLLIPNALTDAAGGAALKGKPDFGSWKHLAYAGGTVLFIVLLYRLRRPFLSSVAILLGLVGGTVVSWMLGDTSFDQVGRSHWFGVTTPFHYGAPTFQIGPCIAMLLVMLVTVVETVGDSKATGQIVGKPVSDGDITRALRADGLSTFLGGTLNAFPYTCFAQNVGLVRLTRVRSRFVVVAAGFIMMILGLFPKAAAYVASIPPDVLGGAAMVMFGMVAVVGIQTLGQADLRDERNALIVGISVGMAFVPSTIPAFGENMPRDVASILNSGIVLGSLTAVLLNLFFNVLTRRPPADTEESVPATAS</sequence>
<keyword evidence="6 8" id="KW-1133">Transmembrane helix</keyword>
<evidence type="ECO:0000256" key="2">
    <source>
        <dbReference type="ARBA" id="ARBA00008821"/>
    </source>
</evidence>
<feature type="transmembrane region" description="Helical" evidence="8">
    <location>
        <begin position="95"/>
        <end position="115"/>
    </location>
</feature>
<feature type="transmembrane region" description="Helical" evidence="8">
    <location>
        <begin position="215"/>
        <end position="232"/>
    </location>
</feature>
<evidence type="ECO:0000256" key="5">
    <source>
        <dbReference type="ARBA" id="ARBA00022692"/>
    </source>
</evidence>
<dbReference type="InterPro" id="IPR017588">
    <property type="entry name" value="UacT-like"/>
</dbReference>
<keyword evidence="3" id="KW-0813">Transport</keyword>
<dbReference type="NCBIfam" id="NF037981">
    <property type="entry name" value="NCS2_1"/>
    <property type="match status" value="1"/>
</dbReference>
<dbReference type="GO" id="GO:0042907">
    <property type="term" value="F:xanthine transmembrane transporter activity"/>
    <property type="evidence" value="ECO:0007669"/>
    <property type="project" value="TreeGrafter"/>
</dbReference>
<feature type="transmembrane region" description="Helical" evidence="8">
    <location>
        <begin position="191"/>
        <end position="208"/>
    </location>
</feature>
<evidence type="ECO:0000256" key="3">
    <source>
        <dbReference type="ARBA" id="ARBA00022448"/>
    </source>
</evidence>
<dbReference type="EMBL" id="RFFG01000021">
    <property type="protein sequence ID" value="RMI44106.1"/>
    <property type="molecule type" value="Genomic_DNA"/>
</dbReference>
<gene>
    <name evidence="9" type="ORF">EBO15_14425</name>
</gene>
<accession>A0A3M2M3H6</accession>
<keyword evidence="5 8" id="KW-0812">Transmembrane</keyword>
<feature type="transmembrane region" description="Helical" evidence="8">
    <location>
        <begin position="149"/>
        <end position="171"/>
    </location>
</feature>
<evidence type="ECO:0000256" key="7">
    <source>
        <dbReference type="ARBA" id="ARBA00023136"/>
    </source>
</evidence>
<organism evidence="9 10">
    <name type="scientific">Actinomadura harenae</name>
    <dbReference type="NCBI Taxonomy" id="2483351"/>
    <lineage>
        <taxon>Bacteria</taxon>
        <taxon>Bacillati</taxon>
        <taxon>Actinomycetota</taxon>
        <taxon>Actinomycetes</taxon>
        <taxon>Streptosporangiales</taxon>
        <taxon>Thermomonosporaceae</taxon>
        <taxon>Actinomadura</taxon>
    </lineage>
</organism>
<keyword evidence="7 8" id="KW-0472">Membrane</keyword>
<dbReference type="InterPro" id="IPR006042">
    <property type="entry name" value="Xan_ur_permease"/>
</dbReference>
<dbReference type="GO" id="GO:0005886">
    <property type="term" value="C:plasma membrane"/>
    <property type="evidence" value="ECO:0007669"/>
    <property type="project" value="UniProtKB-SubCell"/>
</dbReference>
<dbReference type="AlphaFoldDB" id="A0A3M2M3H6"/>
<feature type="transmembrane region" description="Helical" evidence="8">
    <location>
        <begin position="66"/>
        <end position="88"/>
    </location>
</feature>
<feature type="transmembrane region" description="Helical" evidence="8">
    <location>
        <begin position="400"/>
        <end position="418"/>
    </location>
</feature>
<dbReference type="NCBIfam" id="TIGR03173">
    <property type="entry name" value="pbuX"/>
    <property type="match status" value="1"/>
</dbReference>
<feature type="transmembrane region" description="Helical" evidence="8">
    <location>
        <begin position="339"/>
        <end position="362"/>
    </location>
</feature>
<feature type="transmembrane region" description="Helical" evidence="8">
    <location>
        <begin position="252"/>
        <end position="276"/>
    </location>
</feature>
<feature type="transmembrane region" description="Helical" evidence="8">
    <location>
        <begin position="430"/>
        <end position="448"/>
    </location>
</feature>
<comment type="similarity">
    <text evidence="2">Belongs to the nucleobase:cation symporter-2 (NCS2) (TC 2.A.40) family.</text>
</comment>
<keyword evidence="4" id="KW-1003">Cell membrane</keyword>
<comment type="subcellular location">
    <subcellularLocation>
        <location evidence="1">Cell membrane</location>
        <topology evidence="1">Multi-pass membrane protein</topology>
    </subcellularLocation>
</comment>
<evidence type="ECO:0000313" key="9">
    <source>
        <dbReference type="EMBL" id="RMI44106.1"/>
    </source>
</evidence>
<evidence type="ECO:0000256" key="8">
    <source>
        <dbReference type="SAM" id="Phobius"/>
    </source>
</evidence>
<dbReference type="InterPro" id="IPR006043">
    <property type="entry name" value="NCS2"/>
</dbReference>
<evidence type="ECO:0000256" key="4">
    <source>
        <dbReference type="ARBA" id="ARBA00022475"/>
    </source>
</evidence>
<dbReference type="Proteomes" id="UP000282674">
    <property type="component" value="Unassembled WGS sequence"/>
</dbReference>
<protein>
    <submittedName>
        <fullName evidence="9">Purine permease</fullName>
    </submittedName>
</protein>
<feature type="transmembrane region" description="Helical" evidence="8">
    <location>
        <begin position="41"/>
        <end position="60"/>
    </location>
</feature>
<evidence type="ECO:0000313" key="10">
    <source>
        <dbReference type="Proteomes" id="UP000282674"/>
    </source>
</evidence>
<proteinExistence type="inferred from homology"/>
<evidence type="ECO:0000256" key="6">
    <source>
        <dbReference type="ARBA" id="ARBA00022989"/>
    </source>
</evidence>
<dbReference type="PANTHER" id="PTHR42810">
    <property type="entry name" value="PURINE PERMEASE C1399.01C-RELATED"/>
    <property type="match status" value="1"/>
</dbReference>
<feature type="transmembrane region" description="Helical" evidence="8">
    <location>
        <begin position="121"/>
        <end position="142"/>
    </location>
</feature>
<evidence type="ECO:0000256" key="1">
    <source>
        <dbReference type="ARBA" id="ARBA00004651"/>
    </source>
</evidence>
<dbReference type="PANTHER" id="PTHR42810:SF4">
    <property type="entry name" value="URIC ACID TRANSPORTER UACT"/>
    <property type="match status" value="1"/>
</dbReference>
<keyword evidence="10" id="KW-1185">Reference proteome</keyword>